<comment type="caution">
    <text evidence="11">The sequence shown here is derived from an EMBL/GenBank/DDBJ whole genome shotgun (WGS) entry which is preliminary data.</text>
</comment>
<evidence type="ECO:0000256" key="9">
    <source>
        <dbReference type="ARBA" id="ARBA00049940"/>
    </source>
</evidence>
<evidence type="ECO:0000256" key="7">
    <source>
        <dbReference type="ARBA" id="ARBA00035120"/>
    </source>
</evidence>
<gene>
    <name evidence="10" type="primary">fluC</name>
    <name evidence="10" type="synonym">crcB</name>
    <name evidence="11" type="ORF">IV54_GL001985</name>
</gene>
<evidence type="ECO:0000256" key="8">
    <source>
        <dbReference type="ARBA" id="ARBA00035585"/>
    </source>
</evidence>
<protein>
    <recommendedName>
        <fullName evidence="10">Fluoride-specific ion channel FluC</fullName>
    </recommendedName>
</protein>
<keyword evidence="10" id="KW-0406">Ion transport</keyword>
<keyword evidence="10" id="KW-0813">Transport</keyword>
<proteinExistence type="inferred from homology"/>
<dbReference type="PANTHER" id="PTHR28259:SF1">
    <property type="entry name" value="FLUORIDE EXPORT PROTEIN 1-RELATED"/>
    <property type="match status" value="1"/>
</dbReference>
<comment type="function">
    <text evidence="9 10">Fluoride-specific ion channel. Important for reducing fluoride concentration in the cell, thus reducing its toxicity.</text>
</comment>
<evidence type="ECO:0000256" key="6">
    <source>
        <dbReference type="ARBA" id="ARBA00023303"/>
    </source>
</evidence>
<evidence type="ECO:0000256" key="5">
    <source>
        <dbReference type="ARBA" id="ARBA00023136"/>
    </source>
</evidence>
<name>A0A0R2LX66_9LACO</name>
<reference evidence="11 12" key="1">
    <citation type="journal article" date="2015" name="Genome Announc.">
        <title>Expanding the biotechnology potential of lactobacilli through comparative genomics of 213 strains and associated genera.</title>
        <authorList>
            <person name="Sun Z."/>
            <person name="Harris H.M."/>
            <person name="McCann A."/>
            <person name="Guo C."/>
            <person name="Argimon S."/>
            <person name="Zhang W."/>
            <person name="Yang X."/>
            <person name="Jeffery I.B."/>
            <person name="Cooney J.C."/>
            <person name="Kagawa T.F."/>
            <person name="Liu W."/>
            <person name="Song Y."/>
            <person name="Salvetti E."/>
            <person name="Wrobel A."/>
            <person name="Rasinkangas P."/>
            <person name="Parkhill J."/>
            <person name="Rea M.C."/>
            <person name="O'Sullivan O."/>
            <person name="Ritari J."/>
            <person name="Douillard F.P."/>
            <person name="Paul Ross R."/>
            <person name="Yang R."/>
            <person name="Briner A.E."/>
            <person name="Felis G.E."/>
            <person name="de Vos W.M."/>
            <person name="Barrangou R."/>
            <person name="Klaenhammer T.R."/>
            <person name="Caufield P.W."/>
            <person name="Cui Y."/>
            <person name="Zhang H."/>
            <person name="O'Toole P.W."/>
        </authorList>
    </citation>
    <scope>NUCLEOTIDE SEQUENCE [LARGE SCALE GENOMIC DNA]</scope>
    <source>
        <strain evidence="11 12">DSM 22467</strain>
    </source>
</reference>
<dbReference type="PATRIC" id="fig|616990.3.peg.2098"/>
<feature type="binding site" evidence="10">
    <location>
        <position position="76"/>
    </location>
    <ligand>
        <name>Na(+)</name>
        <dbReference type="ChEBI" id="CHEBI:29101"/>
        <note>structural</note>
    </ligand>
</feature>
<sequence length="130" mass="13842">MANVLAILICGFLGGSLRYWLGEVIPTGAGFPWSLVLINLLGSGLLAWLSHARRLTAKWPEALTVGLGVGGVGAFTTFSTFSLTTVNLLEKQQWGLATAYLAVTVLGGLVCSTLGVWSARRWWGLPLVEP</sequence>
<dbReference type="AlphaFoldDB" id="A0A0R2LX66"/>
<dbReference type="InterPro" id="IPR003691">
    <property type="entry name" value="FluC"/>
</dbReference>
<keyword evidence="2 10" id="KW-1003">Cell membrane</keyword>
<evidence type="ECO:0000256" key="3">
    <source>
        <dbReference type="ARBA" id="ARBA00022692"/>
    </source>
</evidence>
<dbReference type="RefSeq" id="WP_057878433.1">
    <property type="nucleotide sequence ID" value="NZ_JQCA01000053.1"/>
</dbReference>
<dbReference type="STRING" id="616990.IV54_GL001985"/>
<keyword evidence="12" id="KW-1185">Reference proteome</keyword>
<dbReference type="GO" id="GO:0046872">
    <property type="term" value="F:metal ion binding"/>
    <property type="evidence" value="ECO:0007669"/>
    <property type="project" value="UniProtKB-KW"/>
</dbReference>
<keyword evidence="5 10" id="KW-0472">Membrane</keyword>
<feature type="transmembrane region" description="Helical" evidence="10">
    <location>
        <begin position="94"/>
        <end position="117"/>
    </location>
</feature>
<comment type="catalytic activity">
    <reaction evidence="8">
        <text>fluoride(in) = fluoride(out)</text>
        <dbReference type="Rhea" id="RHEA:76159"/>
        <dbReference type="ChEBI" id="CHEBI:17051"/>
    </reaction>
    <physiologicalReaction direction="left-to-right" evidence="8">
        <dbReference type="Rhea" id="RHEA:76160"/>
    </physiologicalReaction>
</comment>
<dbReference type="GO" id="GO:0140114">
    <property type="term" value="P:cellular detoxification of fluoride"/>
    <property type="evidence" value="ECO:0007669"/>
    <property type="project" value="UniProtKB-UniRule"/>
</dbReference>
<accession>A0A0R2LX66</accession>
<evidence type="ECO:0000313" key="11">
    <source>
        <dbReference type="EMBL" id="KRO03821.1"/>
    </source>
</evidence>
<dbReference type="PANTHER" id="PTHR28259">
    <property type="entry name" value="FLUORIDE EXPORT PROTEIN 1-RELATED"/>
    <property type="match status" value="1"/>
</dbReference>
<keyword evidence="4 10" id="KW-1133">Transmembrane helix</keyword>
<dbReference type="HAMAP" id="MF_00454">
    <property type="entry name" value="FluC"/>
    <property type="match status" value="1"/>
</dbReference>
<keyword evidence="6 10" id="KW-0407">Ion channel</keyword>
<feature type="transmembrane region" description="Helical" evidence="10">
    <location>
        <begin position="62"/>
        <end position="82"/>
    </location>
</feature>
<dbReference type="GO" id="GO:0062054">
    <property type="term" value="F:fluoride channel activity"/>
    <property type="evidence" value="ECO:0007669"/>
    <property type="project" value="UniProtKB-UniRule"/>
</dbReference>
<organism evidence="11 12">
    <name type="scientific">Levilactobacillus paucivorans</name>
    <dbReference type="NCBI Taxonomy" id="616990"/>
    <lineage>
        <taxon>Bacteria</taxon>
        <taxon>Bacillati</taxon>
        <taxon>Bacillota</taxon>
        <taxon>Bacilli</taxon>
        <taxon>Lactobacillales</taxon>
        <taxon>Lactobacillaceae</taxon>
        <taxon>Levilactobacillus</taxon>
    </lineage>
</organism>
<dbReference type="Pfam" id="PF02537">
    <property type="entry name" value="CRCB"/>
    <property type="match status" value="1"/>
</dbReference>
<evidence type="ECO:0000256" key="4">
    <source>
        <dbReference type="ARBA" id="ARBA00022989"/>
    </source>
</evidence>
<keyword evidence="10" id="KW-0479">Metal-binding</keyword>
<dbReference type="OrthoDB" id="9799631at2"/>
<feature type="binding site" evidence="10">
    <location>
        <position position="73"/>
    </location>
    <ligand>
        <name>Na(+)</name>
        <dbReference type="ChEBI" id="CHEBI:29101"/>
        <note>structural</note>
    </ligand>
</feature>
<evidence type="ECO:0000313" key="12">
    <source>
        <dbReference type="Proteomes" id="UP000051906"/>
    </source>
</evidence>
<evidence type="ECO:0000256" key="2">
    <source>
        <dbReference type="ARBA" id="ARBA00022475"/>
    </source>
</evidence>
<comment type="similarity">
    <text evidence="7 10">Belongs to the fluoride channel Fluc/FEX (TC 1.A.43) family.</text>
</comment>
<keyword evidence="3 10" id="KW-0812">Transmembrane</keyword>
<dbReference type="GO" id="GO:0005886">
    <property type="term" value="C:plasma membrane"/>
    <property type="evidence" value="ECO:0007669"/>
    <property type="project" value="UniProtKB-SubCell"/>
</dbReference>
<dbReference type="Proteomes" id="UP000051906">
    <property type="component" value="Unassembled WGS sequence"/>
</dbReference>
<keyword evidence="10" id="KW-0915">Sodium</keyword>
<feature type="transmembrane region" description="Helical" evidence="10">
    <location>
        <begin position="28"/>
        <end position="50"/>
    </location>
</feature>
<comment type="activity regulation">
    <text evidence="10">Na(+) is not transported, but it plays an essential structural role and its presence is essential for fluoride channel function.</text>
</comment>
<evidence type="ECO:0000256" key="10">
    <source>
        <dbReference type="HAMAP-Rule" id="MF_00454"/>
    </source>
</evidence>
<comment type="subcellular location">
    <subcellularLocation>
        <location evidence="1 10">Cell membrane</location>
        <topology evidence="1 10">Multi-pass membrane protein</topology>
    </subcellularLocation>
</comment>
<evidence type="ECO:0000256" key="1">
    <source>
        <dbReference type="ARBA" id="ARBA00004651"/>
    </source>
</evidence>
<dbReference type="EMBL" id="JQCA01000053">
    <property type="protein sequence ID" value="KRO03821.1"/>
    <property type="molecule type" value="Genomic_DNA"/>
</dbReference>